<comment type="caution">
    <text evidence="2">The sequence shown here is derived from an EMBL/GenBank/DDBJ whole genome shotgun (WGS) entry which is preliminary data.</text>
</comment>
<feature type="domain" description="M23ase beta-sheet core" evidence="1">
    <location>
        <begin position="119"/>
        <end position="213"/>
    </location>
</feature>
<reference evidence="3" key="1">
    <citation type="journal article" date="2019" name="Int. J. Syst. Evol. Microbiol.">
        <title>The Global Catalogue of Microorganisms (GCM) 10K type strain sequencing project: providing services to taxonomists for standard genome sequencing and annotation.</title>
        <authorList>
            <consortium name="The Broad Institute Genomics Platform"/>
            <consortium name="The Broad Institute Genome Sequencing Center for Infectious Disease"/>
            <person name="Wu L."/>
            <person name="Ma J."/>
        </authorList>
    </citation>
    <scope>NUCLEOTIDE SEQUENCE [LARGE SCALE GENOMIC DNA]</scope>
    <source>
        <strain evidence="3">CGMCC 1.7030</strain>
    </source>
</reference>
<dbReference type="InterPro" id="IPR011055">
    <property type="entry name" value="Dup_hybrid_motif"/>
</dbReference>
<keyword evidence="2" id="KW-0378">Hydrolase</keyword>
<dbReference type="GO" id="GO:0016787">
    <property type="term" value="F:hydrolase activity"/>
    <property type="evidence" value="ECO:0007669"/>
    <property type="project" value="UniProtKB-KW"/>
</dbReference>
<sequence>MIGKLYFIQQKNEIQAQHAQIKTFSQELNRQYDFITRQITEVNKLLDSKGIPQPPHQSEVIVPKFNSPLEVGDNSEFEKYLEEFKRTISNTPIGSPIEGRITSSFGIRSNPFFGEKRESHKGLDISARHGSPVRCTADGKVVFAGYKGDYGKLVIISHGGDYETLYGHLSEILVKEGQEVKANTFIGKVGSTGRSSGPHLHYEIHKNDKKINPKTFINVN</sequence>
<protein>
    <submittedName>
        <fullName evidence="2">M23 family metallopeptidase</fullName>
        <ecNumber evidence="2">3.4.24.-</ecNumber>
    </submittedName>
</protein>
<dbReference type="Proteomes" id="UP001596163">
    <property type="component" value="Unassembled WGS sequence"/>
</dbReference>
<dbReference type="InterPro" id="IPR050570">
    <property type="entry name" value="Cell_wall_metabolism_enzyme"/>
</dbReference>
<dbReference type="InterPro" id="IPR016047">
    <property type="entry name" value="M23ase_b-sheet_dom"/>
</dbReference>
<keyword evidence="3" id="KW-1185">Reference proteome</keyword>
<dbReference type="Pfam" id="PF01551">
    <property type="entry name" value="Peptidase_M23"/>
    <property type="match status" value="1"/>
</dbReference>
<dbReference type="PANTHER" id="PTHR21666:SF270">
    <property type="entry name" value="MUREIN HYDROLASE ACTIVATOR ENVC"/>
    <property type="match status" value="1"/>
</dbReference>
<dbReference type="EMBL" id="JBHSKS010000009">
    <property type="protein sequence ID" value="MFC5192484.1"/>
    <property type="molecule type" value="Genomic_DNA"/>
</dbReference>
<gene>
    <name evidence="2" type="ORF">ACFPIK_11975</name>
</gene>
<dbReference type="CDD" id="cd12797">
    <property type="entry name" value="M23_peptidase"/>
    <property type="match status" value="1"/>
</dbReference>
<proteinExistence type="predicted"/>
<dbReference type="SUPFAM" id="SSF51261">
    <property type="entry name" value="Duplicated hybrid motif"/>
    <property type="match status" value="1"/>
</dbReference>
<dbReference type="PANTHER" id="PTHR21666">
    <property type="entry name" value="PEPTIDASE-RELATED"/>
    <property type="match status" value="1"/>
</dbReference>
<evidence type="ECO:0000259" key="1">
    <source>
        <dbReference type="Pfam" id="PF01551"/>
    </source>
</evidence>
<evidence type="ECO:0000313" key="3">
    <source>
        <dbReference type="Proteomes" id="UP001596163"/>
    </source>
</evidence>
<name>A0ABW0BXW9_9BACT</name>
<accession>A0ABW0BXW9</accession>
<organism evidence="2 3">
    <name type="scientific">Algoriphagus aquatilis</name>
    <dbReference type="NCBI Taxonomy" id="490186"/>
    <lineage>
        <taxon>Bacteria</taxon>
        <taxon>Pseudomonadati</taxon>
        <taxon>Bacteroidota</taxon>
        <taxon>Cytophagia</taxon>
        <taxon>Cytophagales</taxon>
        <taxon>Cyclobacteriaceae</taxon>
        <taxon>Algoriphagus</taxon>
    </lineage>
</organism>
<dbReference type="Gene3D" id="2.70.70.10">
    <property type="entry name" value="Glucose Permease (Domain IIA)"/>
    <property type="match status" value="1"/>
</dbReference>
<dbReference type="EC" id="3.4.24.-" evidence="2"/>
<evidence type="ECO:0000313" key="2">
    <source>
        <dbReference type="EMBL" id="MFC5192484.1"/>
    </source>
</evidence>
<dbReference type="RefSeq" id="WP_377915538.1">
    <property type="nucleotide sequence ID" value="NZ_JBHSKS010000009.1"/>
</dbReference>